<keyword evidence="7" id="KW-1185">Reference proteome</keyword>
<dbReference type="RefSeq" id="WP_341373713.1">
    <property type="nucleotide sequence ID" value="NZ_JBBUTF010000006.1"/>
</dbReference>
<keyword evidence="3" id="KW-0238">DNA-binding</keyword>
<dbReference type="EMBL" id="JBBUTF010000006">
    <property type="protein sequence ID" value="MEK8025928.1"/>
    <property type="molecule type" value="Genomic_DNA"/>
</dbReference>
<sequence length="720" mass="78423">MHASGQLGRHHFAFLRALLDGISLERAWQLYMAFTGGPQDLRYYRHRLQQLVQVLAHDGARPPSAAADGDAERLARALKPWLTGRMSGTAPQSAPRAASPAPEADTAAPGSPVLSYEDWRLSVCDEAGIDDDFYSEQEWQELHADALTRGEVRSPPITTKGTSGVSLAELQATTTAITRLLQQDEALGVAPGQIPGTRQQERLQAQSAVARLETRLAQAPQATDTTSRWLVPALCRTLRRAGIRTLGDLTRHIHRHGVHWHRPVTGLGIARARTLGRWLADAELAGLGSRCAAVTDRAARGSAGTVRADAARGMQASFEGAVGVGATGVAATTRAVFDPTISPRLDPAHASVQAWLSRYSGPTLRDYSRSADRLMRWCLQRRRIPLARLQQADLDAWLAFIAAPDPGWIQARQRPREHADWRPFRGPLSPASQRQERVALSSLLAHLHGTGLLARPLDLQPAGSDALPPARSDDSRSLDARDWAFIHQVLQERPDSPWRTRLALLLALAGPAGLRLSELAVARLQDLQPGPGAPAGGCWLLIGARRATANTVSMPARQRRVPISAEVLALVHRHHRDMDAGGLGYEPAQLRVQGLPEPVVRSPQALAGPHRDETVLDDWRPLIGILKRPPPRARRDAGIAPAPRFDSEDGYAQDDTGQSDRHGALERSALYQALKRFFRDVARQAAGRPGAPDPVRFLRASTHWLRGAEQAAGPITERSP</sequence>
<evidence type="ECO:0000256" key="4">
    <source>
        <dbReference type="SAM" id="MobiDB-lite"/>
    </source>
</evidence>
<evidence type="ECO:0000259" key="5">
    <source>
        <dbReference type="PROSITE" id="PS51900"/>
    </source>
</evidence>
<dbReference type="Gene3D" id="1.10.443.10">
    <property type="entry name" value="Intergrase catalytic core"/>
    <property type="match status" value="1"/>
</dbReference>
<evidence type="ECO:0000256" key="3">
    <source>
        <dbReference type="PROSITE-ProRule" id="PRU01248"/>
    </source>
</evidence>
<evidence type="ECO:0000256" key="2">
    <source>
        <dbReference type="ARBA" id="ARBA00023172"/>
    </source>
</evidence>
<feature type="region of interest" description="Disordered" evidence="4">
    <location>
        <begin position="84"/>
        <end position="111"/>
    </location>
</feature>
<dbReference type="InterPro" id="IPR044068">
    <property type="entry name" value="CB"/>
</dbReference>
<organism evidence="6 7">
    <name type="scientific">Pseudaquabacterium rugosum</name>
    <dbReference type="NCBI Taxonomy" id="2984194"/>
    <lineage>
        <taxon>Bacteria</taxon>
        <taxon>Pseudomonadati</taxon>
        <taxon>Pseudomonadota</taxon>
        <taxon>Betaproteobacteria</taxon>
        <taxon>Burkholderiales</taxon>
        <taxon>Sphaerotilaceae</taxon>
        <taxon>Pseudaquabacterium</taxon>
    </lineage>
</organism>
<feature type="region of interest" description="Disordered" evidence="4">
    <location>
        <begin position="627"/>
        <end position="663"/>
    </location>
</feature>
<accession>A0ABU9B7S0</accession>
<protein>
    <submittedName>
        <fullName evidence="6">Phage integrase family protein</fullName>
    </submittedName>
</protein>
<reference evidence="6 7" key="1">
    <citation type="submission" date="2024-04" db="EMBL/GenBank/DDBJ databases">
        <title>Novel species of the genus Ideonella isolated from streams.</title>
        <authorList>
            <person name="Lu H."/>
        </authorList>
    </citation>
    <scope>NUCLEOTIDE SEQUENCE [LARGE SCALE GENOMIC DNA]</scope>
    <source>
        <strain evidence="6 7">BYS139W</strain>
    </source>
</reference>
<keyword evidence="1" id="KW-0229">DNA integration</keyword>
<dbReference type="SUPFAM" id="SSF56349">
    <property type="entry name" value="DNA breaking-rejoining enzymes"/>
    <property type="match status" value="1"/>
</dbReference>
<evidence type="ECO:0000313" key="6">
    <source>
        <dbReference type="EMBL" id="MEK8025928.1"/>
    </source>
</evidence>
<evidence type="ECO:0000256" key="1">
    <source>
        <dbReference type="ARBA" id="ARBA00022908"/>
    </source>
</evidence>
<evidence type="ECO:0000313" key="7">
    <source>
        <dbReference type="Proteomes" id="UP001368500"/>
    </source>
</evidence>
<gene>
    <name evidence="6" type="ORF">AACH11_08135</name>
</gene>
<dbReference type="Proteomes" id="UP001368500">
    <property type="component" value="Unassembled WGS sequence"/>
</dbReference>
<name>A0ABU9B7S0_9BURK</name>
<comment type="caution">
    <text evidence="6">The sequence shown here is derived from an EMBL/GenBank/DDBJ whole genome shotgun (WGS) entry which is preliminary data.</text>
</comment>
<keyword evidence="2" id="KW-0233">DNA recombination</keyword>
<dbReference type="Pfam" id="PF12482">
    <property type="entry name" value="DUF3701"/>
    <property type="match status" value="1"/>
</dbReference>
<dbReference type="PROSITE" id="PS51900">
    <property type="entry name" value="CB"/>
    <property type="match status" value="1"/>
</dbReference>
<proteinExistence type="predicted"/>
<dbReference type="InterPro" id="IPR011010">
    <property type="entry name" value="DNA_brk_join_enz"/>
</dbReference>
<feature type="compositionally biased region" description="Low complexity" evidence="4">
    <location>
        <begin position="90"/>
        <end position="109"/>
    </location>
</feature>
<feature type="domain" description="Core-binding (CB)" evidence="5">
    <location>
        <begin position="346"/>
        <end position="448"/>
    </location>
</feature>
<dbReference type="InterPro" id="IPR013762">
    <property type="entry name" value="Integrase-like_cat_sf"/>
</dbReference>
<dbReference type="InterPro" id="IPR022169">
    <property type="entry name" value="DUF3701"/>
</dbReference>